<dbReference type="GeneID" id="6240471"/>
<dbReference type="RefSeq" id="NP_001118884.1">
    <property type="nucleotide sequence ID" value="NM_001125412.1"/>
</dbReference>
<evidence type="ECO:0000313" key="3">
    <source>
        <dbReference type="EMBL" id="CAA0387940.1"/>
    </source>
</evidence>
<dbReference type="Proteomes" id="UP000426265">
    <property type="component" value="Unassembled WGS sequence"/>
</dbReference>
<name>A0A654FJV7_ARATH</name>
<protein>
    <recommendedName>
        <fullName evidence="7">Transmembrane protein</fullName>
    </recommendedName>
</protein>
<keyword evidence="1" id="KW-1133">Transmembrane helix</keyword>
<dbReference type="EMBL" id="CACSHJ010000089">
    <property type="protein sequence ID" value="CAA0387940.1"/>
    <property type="molecule type" value="Genomic_DNA"/>
</dbReference>
<dbReference type="KEGG" id="ath:AT3G61829"/>
<keyword evidence="1" id="KW-0812">Transmembrane</keyword>
<keyword evidence="1" id="KW-0472">Membrane</keyword>
<sequence length="43" mass="4884">MTLLYIPKLPFLLMTPLPLALDGAVTHIVLCLDRGRQTCRLLY</sequence>
<evidence type="ECO:0008006" key="7">
    <source>
        <dbReference type="Google" id="ProtNLM"/>
    </source>
</evidence>
<dbReference type="Araport" id="AT3G61829"/>
<gene>
    <name evidence="2" type="ordered locus">At3g61829</name>
    <name evidence="4" type="ORF">AN1_LOCUS16560</name>
    <name evidence="3" type="ORF">C24_LOCUS16439</name>
</gene>
<dbReference type="EMBL" id="CACRSJ010000106">
    <property type="protein sequence ID" value="VYS61127.1"/>
    <property type="molecule type" value="Genomic_DNA"/>
</dbReference>
<evidence type="ECO:0000256" key="1">
    <source>
        <dbReference type="SAM" id="Phobius"/>
    </source>
</evidence>
<dbReference type="ExpressionAtlas" id="A0A654FJV7">
    <property type="expression patterns" value="baseline"/>
</dbReference>
<evidence type="ECO:0000313" key="4">
    <source>
        <dbReference type="EMBL" id="VYS61127.1"/>
    </source>
</evidence>
<dbReference type="Proteomes" id="UP000434276">
    <property type="component" value="Unassembled WGS sequence"/>
</dbReference>
<dbReference type="AlphaFoldDB" id="A0A654FJV7"/>
<evidence type="ECO:0000313" key="5">
    <source>
        <dbReference type="Proteomes" id="UP000426265"/>
    </source>
</evidence>
<evidence type="ECO:0000313" key="6">
    <source>
        <dbReference type="Proteomes" id="UP000434276"/>
    </source>
</evidence>
<evidence type="ECO:0000313" key="2">
    <source>
        <dbReference type="Araport" id="AT3G61829"/>
    </source>
</evidence>
<reference evidence="4 5" key="1">
    <citation type="submission" date="2019-11" db="EMBL/GenBank/DDBJ databases">
        <authorList>
            <person name="Jiao W.-B."/>
            <person name="Schneeberger K."/>
        </authorList>
    </citation>
    <scope>NUCLEOTIDE SEQUENCE [LARGE SCALE GENOMIC DNA]</scope>
    <source>
        <strain evidence="5">cv. An-1</strain>
        <strain evidence="6">cv. C24</strain>
    </source>
</reference>
<accession>A0A654FJV7</accession>
<dbReference type="OrthoDB" id="10271510at2759"/>
<proteinExistence type="predicted"/>
<organism evidence="4 5">
    <name type="scientific">Arabidopsis thaliana</name>
    <name type="common">Mouse-ear cress</name>
    <dbReference type="NCBI Taxonomy" id="3702"/>
    <lineage>
        <taxon>Eukaryota</taxon>
        <taxon>Viridiplantae</taxon>
        <taxon>Streptophyta</taxon>
        <taxon>Embryophyta</taxon>
        <taxon>Tracheophyta</taxon>
        <taxon>Spermatophyta</taxon>
        <taxon>Magnoliopsida</taxon>
        <taxon>eudicotyledons</taxon>
        <taxon>Gunneridae</taxon>
        <taxon>Pentapetalae</taxon>
        <taxon>rosids</taxon>
        <taxon>malvids</taxon>
        <taxon>Brassicales</taxon>
        <taxon>Brassicaceae</taxon>
        <taxon>Camelineae</taxon>
        <taxon>Arabidopsis</taxon>
    </lineage>
</organism>
<feature type="transmembrane region" description="Helical" evidence="1">
    <location>
        <begin position="12"/>
        <end position="32"/>
    </location>
</feature>